<keyword evidence="3" id="KW-1185">Reference proteome</keyword>
<dbReference type="EMBL" id="BAAAND010000001">
    <property type="protein sequence ID" value="GAA1566917.1"/>
    <property type="molecule type" value="Genomic_DNA"/>
</dbReference>
<protein>
    <submittedName>
        <fullName evidence="2">Uncharacterized protein</fullName>
    </submittedName>
</protein>
<evidence type="ECO:0000313" key="2">
    <source>
        <dbReference type="EMBL" id="GAA1566917.1"/>
    </source>
</evidence>
<reference evidence="3" key="1">
    <citation type="journal article" date="2019" name="Int. J. Syst. Evol. Microbiol.">
        <title>The Global Catalogue of Microorganisms (GCM) 10K type strain sequencing project: providing services to taxonomists for standard genome sequencing and annotation.</title>
        <authorList>
            <consortium name="The Broad Institute Genomics Platform"/>
            <consortium name="The Broad Institute Genome Sequencing Center for Infectious Disease"/>
            <person name="Wu L."/>
            <person name="Ma J."/>
        </authorList>
    </citation>
    <scope>NUCLEOTIDE SEQUENCE [LARGE SCALE GENOMIC DNA]</scope>
    <source>
        <strain evidence="3">JCM 14304</strain>
    </source>
</reference>
<organism evidence="2 3">
    <name type="scientific">Kribbella karoonensis</name>
    <dbReference type="NCBI Taxonomy" id="324851"/>
    <lineage>
        <taxon>Bacteria</taxon>
        <taxon>Bacillati</taxon>
        <taxon>Actinomycetota</taxon>
        <taxon>Actinomycetes</taxon>
        <taxon>Propionibacteriales</taxon>
        <taxon>Kribbellaceae</taxon>
        <taxon>Kribbella</taxon>
    </lineage>
</organism>
<feature type="compositionally biased region" description="Acidic residues" evidence="1">
    <location>
        <begin position="1"/>
        <end position="14"/>
    </location>
</feature>
<gene>
    <name evidence="2" type="ORF">GCM10009742_05570</name>
</gene>
<dbReference type="RefSeq" id="WP_344187740.1">
    <property type="nucleotide sequence ID" value="NZ_BAAAND010000001.1"/>
</dbReference>
<evidence type="ECO:0000313" key="3">
    <source>
        <dbReference type="Proteomes" id="UP001500190"/>
    </source>
</evidence>
<name>A0ABP4NUP9_9ACTN</name>
<evidence type="ECO:0000256" key="1">
    <source>
        <dbReference type="SAM" id="MobiDB-lite"/>
    </source>
</evidence>
<sequence length="50" mass="5205">MEQDPDEVADDAAEELATAETSDAEDPTSAEALEAGLENLRGAAKALEED</sequence>
<proteinExistence type="predicted"/>
<comment type="caution">
    <text evidence="2">The sequence shown here is derived from an EMBL/GenBank/DDBJ whole genome shotgun (WGS) entry which is preliminary data.</text>
</comment>
<feature type="region of interest" description="Disordered" evidence="1">
    <location>
        <begin position="1"/>
        <end position="31"/>
    </location>
</feature>
<dbReference type="Proteomes" id="UP001500190">
    <property type="component" value="Unassembled WGS sequence"/>
</dbReference>
<accession>A0ABP4NUP9</accession>